<keyword evidence="3" id="KW-1185">Reference proteome</keyword>
<feature type="transmembrane region" description="Helical" evidence="1">
    <location>
        <begin position="240"/>
        <end position="267"/>
    </location>
</feature>
<dbReference type="STRING" id="285568.AQJ66_08905"/>
<evidence type="ECO:0000313" key="2">
    <source>
        <dbReference type="EMBL" id="KUN87748.1"/>
    </source>
</evidence>
<feature type="transmembrane region" description="Helical" evidence="1">
    <location>
        <begin position="57"/>
        <end position="86"/>
    </location>
</feature>
<name>A0A117RFD1_9ACTN</name>
<keyword evidence="1" id="KW-0812">Transmembrane</keyword>
<protein>
    <submittedName>
        <fullName evidence="2">Ribonuclease BN</fullName>
    </submittedName>
</protein>
<dbReference type="RefSeq" id="WP_061918879.1">
    <property type="nucleotide sequence ID" value="NZ_JBEYBH010000001.1"/>
</dbReference>
<keyword evidence="1" id="KW-1133">Transmembrane helix</keyword>
<proteinExistence type="predicted"/>
<accession>A0A117RFD1</accession>
<dbReference type="Proteomes" id="UP000053024">
    <property type="component" value="Unassembled WGS sequence"/>
</dbReference>
<sequence>MGGGRDVSRRDGRTRWRRADQRWRAAVRRFDESGAGRLWGRLSAVDFFGHSFQLAALGLLCFFPFLIIATAAAGHDAATVLIGWLGLDEQAARAVSSLFAPTTTSYSLTATSTVLLVLGVMAVAGTLQSWYRLLFDVPGRGWRDTGARLVWVVWLLGYAAAQAAAGRALGGGFLTGLLGFPWAVVFWWGSMYVLLTRAVPWRALLPAALVTSGCWIGLGVFSAHYFSASIVANEQKYGPIGVVMVILSWLVAVGVVIHLGAVVGRLLR</sequence>
<evidence type="ECO:0000256" key="1">
    <source>
        <dbReference type="SAM" id="Phobius"/>
    </source>
</evidence>
<keyword evidence="1" id="KW-0472">Membrane</keyword>
<feature type="transmembrane region" description="Helical" evidence="1">
    <location>
        <begin position="171"/>
        <end position="195"/>
    </location>
</feature>
<feature type="transmembrane region" description="Helical" evidence="1">
    <location>
        <begin position="148"/>
        <end position="165"/>
    </location>
</feature>
<feature type="transmembrane region" description="Helical" evidence="1">
    <location>
        <begin position="106"/>
        <end position="127"/>
    </location>
</feature>
<evidence type="ECO:0000313" key="3">
    <source>
        <dbReference type="Proteomes" id="UP000053024"/>
    </source>
</evidence>
<feature type="transmembrane region" description="Helical" evidence="1">
    <location>
        <begin position="207"/>
        <end position="228"/>
    </location>
</feature>
<dbReference type="EMBL" id="LMWX01000013">
    <property type="protein sequence ID" value="KUN87748.1"/>
    <property type="molecule type" value="Genomic_DNA"/>
</dbReference>
<dbReference type="OrthoDB" id="4140472at2"/>
<organism evidence="2 3">
    <name type="scientific">Streptomyces bungoensis</name>
    <dbReference type="NCBI Taxonomy" id="285568"/>
    <lineage>
        <taxon>Bacteria</taxon>
        <taxon>Bacillati</taxon>
        <taxon>Actinomycetota</taxon>
        <taxon>Actinomycetes</taxon>
        <taxon>Kitasatosporales</taxon>
        <taxon>Streptomycetaceae</taxon>
        <taxon>Streptomyces</taxon>
    </lineage>
</organism>
<dbReference type="AlphaFoldDB" id="A0A117RFD1"/>
<reference evidence="2 3" key="1">
    <citation type="submission" date="2015-10" db="EMBL/GenBank/DDBJ databases">
        <title>Draft genome sequence of Streptomyces bungoensis DSM 41781, type strain for the species Streptomyces bungoensis.</title>
        <authorList>
            <person name="Ruckert C."/>
            <person name="Winkler A."/>
            <person name="Kalinowski J."/>
            <person name="Kampfer P."/>
            <person name="Glaeser S."/>
        </authorList>
    </citation>
    <scope>NUCLEOTIDE SEQUENCE [LARGE SCALE GENOMIC DNA]</scope>
    <source>
        <strain evidence="2 3">DSM 41781</strain>
    </source>
</reference>
<comment type="caution">
    <text evidence="2">The sequence shown here is derived from an EMBL/GenBank/DDBJ whole genome shotgun (WGS) entry which is preliminary data.</text>
</comment>
<gene>
    <name evidence="2" type="ORF">AQJ66_08905</name>
</gene>